<dbReference type="Gene3D" id="3.40.640.10">
    <property type="entry name" value="Type I PLP-dependent aspartate aminotransferase-like (Major domain)"/>
    <property type="match status" value="1"/>
</dbReference>
<comment type="cofactor">
    <cofactor evidence="1">
        <name>pyridoxal 5'-phosphate</name>
        <dbReference type="ChEBI" id="CHEBI:597326"/>
    </cofactor>
</comment>
<evidence type="ECO:0000313" key="12">
    <source>
        <dbReference type="EMBL" id="GEO36577.1"/>
    </source>
</evidence>
<comment type="function">
    <text evidence="2">Decarboxylates L-threonine-O-3-phosphate to yield (R)-1-amino-2-propanol O-2-phosphate, the precursor for the linkage between the nucleotide loop and the corrin ring in cobalamin.</text>
</comment>
<dbReference type="PANTHER" id="PTHR42885:SF1">
    <property type="entry name" value="THREONINE-PHOSPHATE DECARBOXYLASE"/>
    <property type="match status" value="1"/>
</dbReference>
<keyword evidence="6" id="KW-0663">Pyridoxal phosphate</keyword>
<evidence type="ECO:0000256" key="6">
    <source>
        <dbReference type="ARBA" id="ARBA00022898"/>
    </source>
</evidence>
<comment type="caution">
    <text evidence="12">The sequence shown here is derived from an EMBL/GenBank/DDBJ whole genome shotgun (WGS) entry which is preliminary data.</text>
</comment>
<dbReference type="NCBIfam" id="TIGR01140">
    <property type="entry name" value="L_thr_O3P_dcar"/>
    <property type="match status" value="1"/>
</dbReference>
<organism evidence="12 13">
    <name type="scientific">Skermanella aerolata</name>
    <dbReference type="NCBI Taxonomy" id="393310"/>
    <lineage>
        <taxon>Bacteria</taxon>
        <taxon>Pseudomonadati</taxon>
        <taxon>Pseudomonadota</taxon>
        <taxon>Alphaproteobacteria</taxon>
        <taxon>Rhodospirillales</taxon>
        <taxon>Azospirillaceae</taxon>
        <taxon>Skermanella</taxon>
    </lineage>
</organism>
<gene>
    <name evidence="12" type="ORF">SAE02_07250</name>
</gene>
<keyword evidence="5" id="KW-0169">Cobalamin biosynthesis</keyword>
<dbReference type="PROSITE" id="PS00105">
    <property type="entry name" value="AA_TRANSFER_CLASS_1"/>
    <property type="match status" value="1"/>
</dbReference>
<dbReference type="AlphaFoldDB" id="A0A512DJC8"/>
<dbReference type="InterPro" id="IPR015424">
    <property type="entry name" value="PyrdxlP-dep_Trfase"/>
</dbReference>
<feature type="domain" description="Aminotransferase class I/classII large" evidence="11">
    <location>
        <begin position="68"/>
        <end position="337"/>
    </location>
</feature>
<evidence type="ECO:0000256" key="9">
    <source>
        <dbReference type="ARBA" id="ARBA00048531"/>
    </source>
</evidence>
<dbReference type="InterPro" id="IPR005860">
    <property type="entry name" value="CobD"/>
</dbReference>
<dbReference type="EMBL" id="BJYZ01000002">
    <property type="protein sequence ID" value="GEO36577.1"/>
    <property type="molecule type" value="Genomic_DNA"/>
</dbReference>
<reference evidence="12 13" key="1">
    <citation type="submission" date="2019-07" db="EMBL/GenBank/DDBJ databases">
        <title>Whole genome shotgun sequence of Skermanella aerolata NBRC 106429.</title>
        <authorList>
            <person name="Hosoyama A."/>
            <person name="Uohara A."/>
            <person name="Ohji S."/>
            <person name="Ichikawa N."/>
        </authorList>
    </citation>
    <scope>NUCLEOTIDE SEQUENCE [LARGE SCALE GENOMIC DNA]</scope>
    <source>
        <strain evidence="12 13">NBRC 106429</strain>
    </source>
</reference>
<evidence type="ECO:0000256" key="4">
    <source>
        <dbReference type="ARBA" id="ARBA00012285"/>
    </source>
</evidence>
<accession>A0A512DJC8</accession>
<comment type="pathway">
    <text evidence="3">Cofactor biosynthesis; adenosylcobalamin biosynthesis.</text>
</comment>
<dbReference type="GO" id="GO:0048472">
    <property type="term" value="F:threonine-phosphate decarboxylase activity"/>
    <property type="evidence" value="ECO:0007669"/>
    <property type="project" value="UniProtKB-EC"/>
</dbReference>
<protein>
    <recommendedName>
        <fullName evidence="4">threonine-phosphate decarboxylase</fullName>
        <ecNumber evidence="4">4.1.1.81</ecNumber>
    </recommendedName>
    <alternativeName>
        <fullName evidence="8">L-threonine-O-3-phosphate decarboxylase</fullName>
    </alternativeName>
</protein>
<evidence type="ECO:0000256" key="10">
    <source>
        <dbReference type="SAM" id="MobiDB-lite"/>
    </source>
</evidence>
<dbReference type="Proteomes" id="UP000321523">
    <property type="component" value="Unassembled WGS sequence"/>
</dbReference>
<evidence type="ECO:0000313" key="13">
    <source>
        <dbReference type="Proteomes" id="UP000321523"/>
    </source>
</evidence>
<evidence type="ECO:0000256" key="1">
    <source>
        <dbReference type="ARBA" id="ARBA00001933"/>
    </source>
</evidence>
<dbReference type="InterPro" id="IPR015421">
    <property type="entry name" value="PyrdxlP-dep_Trfase_major"/>
</dbReference>
<sequence>MGEQSYGPPASASIANPAAEPAPGGPVRDHGGALDAAEARFGRPAEGWVDLSTGINPWPWQPGEISADAWNRLPDRAANGRLRHAAARYFGASPDALMAAPGSQALIQAVPRIVRRGHVAILGFTYAEHARCWRLAGHRVTVEESLEAAAGADCVIVTNPNNPDGRQVEPARLLELAGRLAARGGLLVVDEAFADVTPDLSVAAQAGTPGLCVLRSFGKFFGLAGLRLGFALGTGELVRRLEEHLGPWAVAGPALEIGTAAMADAGWIAATRVHLANAARDLDALIECCELTVVGGTDLFRLAQTPQAAALYGHLGRQGILVRSFDATPDWLRFGLPPDAAAWERLRAALASFNLAA</sequence>
<name>A0A512DJC8_9PROT</name>
<dbReference type="InterPro" id="IPR004839">
    <property type="entry name" value="Aminotransferase_I/II_large"/>
</dbReference>
<dbReference type="EC" id="4.1.1.81" evidence="4"/>
<feature type="region of interest" description="Disordered" evidence="10">
    <location>
        <begin position="1"/>
        <end position="32"/>
    </location>
</feature>
<dbReference type="Pfam" id="PF00155">
    <property type="entry name" value="Aminotran_1_2"/>
    <property type="match status" value="1"/>
</dbReference>
<feature type="compositionally biased region" description="Low complexity" evidence="10">
    <location>
        <begin position="8"/>
        <end position="26"/>
    </location>
</feature>
<dbReference type="GO" id="GO:0009236">
    <property type="term" value="P:cobalamin biosynthetic process"/>
    <property type="evidence" value="ECO:0007669"/>
    <property type="project" value="UniProtKB-UniPathway"/>
</dbReference>
<dbReference type="InterPro" id="IPR004838">
    <property type="entry name" value="NHTrfase_class1_PyrdxlP-BS"/>
</dbReference>
<dbReference type="GO" id="GO:0030170">
    <property type="term" value="F:pyridoxal phosphate binding"/>
    <property type="evidence" value="ECO:0007669"/>
    <property type="project" value="InterPro"/>
</dbReference>
<evidence type="ECO:0000256" key="7">
    <source>
        <dbReference type="ARBA" id="ARBA00023239"/>
    </source>
</evidence>
<evidence type="ECO:0000256" key="5">
    <source>
        <dbReference type="ARBA" id="ARBA00022573"/>
    </source>
</evidence>
<evidence type="ECO:0000259" key="11">
    <source>
        <dbReference type="Pfam" id="PF00155"/>
    </source>
</evidence>
<dbReference type="InterPro" id="IPR015422">
    <property type="entry name" value="PyrdxlP-dep_Trfase_small"/>
</dbReference>
<evidence type="ECO:0000256" key="2">
    <source>
        <dbReference type="ARBA" id="ARBA00003444"/>
    </source>
</evidence>
<dbReference type="UniPathway" id="UPA00148"/>
<dbReference type="PANTHER" id="PTHR42885">
    <property type="entry name" value="HISTIDINOL-PHOSPHATE AMINOTRANSFERASE-RELATED"/>
    <property type="match status" value="1"/>
</dbReference>
<dbReference type="Gene3D" id="3.90.1150.10">
    <property type="entry name" value="Aspartate Aminotransferase, domain 1"/>
    <property type="match status" value="1"/>
</dbReference>
<dbReference type="RefSeq" id="WP_084720367.1">
    <property type="nucleotide sequence ID" value="NZ_BJYZ01000002.1"/>
</dbReference>
<evidence type="ECO:0000256" key="3">
    <source>
        <dbReference type="ARBA" id="ARBA00004953"/>
    </source>
</evidence>
<dbReference type="OrthoDB" id="9799304at2"/>
<dbReference type="CDD" id="cd00609">
    <property type="entry name" value="AAT_like"/>
    <property type="match status" value="1"/>
</dbReference>
<evidence type="ECO:0000256" key="8">
    <source>
        <dbReference type="ARBA" id="ARBA00029996"/>
    </source>
</evidence>
<proteinExistence type="predicted"/>
<keyword evidence="7" id="KW-0456">Lyase</keyword>
<comment type="catalytic activity">
    <reaction evidence="9">
        <text>O-phospho-L-threonine + H(+) = (R)-1-aminopropan-2-yl phosphate + CO2</text>
        <dbReference type="Rhea" id="RHEA:11492"/>
        <dbReference type="ChEBI" id="CHEBI:15378"/>
        <dbReference type="ChEBI" id="CHEBI:16526"/>
        <dbReference type="ChEBI" id="CHEBI:58563"/>
        <dbReference type="ChEBI" id="CHEBI:58675"/>
        <dbReference type="EC" id="4.1.1.81"/>
    </reaction>
</comment>
<dbReference type="SUPFAM" id="SSF53383">
    <property type="entry name" value="PLP-dependent transferases"/>
    <property type="match status" value="1"/>
</dbReference>
<keyword evidence="13" id="KW-1185">Reference proteome</keyword>